<dbReference type="InterPro" id="IPR036111">
    <property type="entry name" value="Mal/L-sulfo/L-lacto_DH-like_sf"/>
</dbReference>
<keyword evidence="5" id="KW-1185">Reference proteome</keyword>
<accession>A0ABY3XZ61</accession>
<evidence type="ECO:0000313" key="4">
    <source>
        <dbReference type="EMBL" id="UNS99840.1"/>
    </source>
</evidence>
<dbReference type="Gene3D" id="1.10.1530.10">
    <property type="match status" value="1"/>
</dbReference>
<feature type="compositionally biased region" description="Low complexity" evidence="3">
    <location>
        <begin position="27"/>
        <end position="37"/>
    </location>
</feature>
<dbReference type="InterPro" id="IPR043143">
    <property type="entry name" value="Mal/L-sulf/L-lact_DH-like_NADP"/>
</dbReference>
<evidence type="ECO:0000256" key="3">
    <source>
        <dbReference type="SAM" id="MobiDB-lite"/>
    </source>
</evidence>
<reference evidence="4 5" key="1">
    <citation type="journal article" date="2023" name="Microbiol. Spectr.">
        <title>Synergy between Genome Mining, Metabolomics, and Bioinformatics Uncovers Antibacterial Chlorinated Carbazole Alkaloids and Their Biosynthetic Gene Cluster from Streptomyces tubbatahanensis sp. nov., a Novel Actinomycete Isolated from Sulu Sea, Philippines.</title>
        <authorList>
            <person name="Tenebro C.P."/>
            <person name="Trono D.J.V.L."/>
            <person name="Balida L.A.P."/>
            <person name="Bayog L.K.A."/>
            <person name="Bruna J.R."/>
            <person name="Sabido E.M."/>
            <person name="Caspe D.P.C."/>
            <person name="de Los Santos E.L.C."/>
            <person name="Saludes J.P."/>
            <person name="Dalisay D.S."/>
        </authorList>
    </citation>
    <scope>NUCLEOTIDE SEQUENCE [LARGE SCALE GENOMIC DNA]</scope>
    <source>
        <strain evidence="4 5">DSD3025</strain>
    </source>
</reference>
<feature type="region of interest" description="Disordered" evidence="3">
    <location>
        <begin position="1"/>
        <end position="37"/>
    </location>
</feature>
<evidence type="ECO:0000256" key="2">
    <source>
        <dbReference type="ARBA" id="ARBA00023002"/>
    </source>
</evidence>
<proteinExistence type="inferred from homology"/>
<dbReference type="InterPro" id="IPR043144">
    <property type="entry name" value="Mal/L-sulf/L-lact_DH-like_ah"/>
</dbReference>
<comment type="similarity">
    <text evidence="1">Belongs to the LDH2/MDH2 oxidoreductase family.</text>
</comment>
<sequence length="406" mass="41936">MTPPHQRTAPRPPTPASAGSGTGHEAGTGTSTPAGSGTVTVEHHQLLAAAREAFTARGVPEARAATAADALCYGDLAGLGSHGLFNLARLYLPLLESGRADPAAEPRTVTDLGACVLIDSERSLGLWSAAQAMDLAAERAGRHGVGLVSVRNATHFGCAGYHTARAARQGMIGVLAGNCGSQRIARPPHGTLAMLGTNPLSVAAPALDDDHPFVLDMSTTAVPTGRIRTAARRGEPIPAGWLEDAAGAPVTDPAAFDRGEAYLRWLGGEVETGAYKGYGLGLAVEMLAALLPGAGVGPAPDALDGDGRPHGRDEDIGFLALAVAPGALRAEEDFRAEARSLFSTLTQCPPADGHTRVRYPGWWEAERVRVRRAEGVPLPAHLYDELVALGLLPRAPRTAFDAGGGV</sequence>
<protein>
    <submittedName>
        <fullName evidence="4">Ldh family oxidoreductase</fullName>
    </submittedName>
</protein>
<dbReference type="RefSeq" id="WP_242755764.1">
    <property type="nucleotide sequence ID" value="NZ_CP093846.1"/>
</dbReference>
<dbReference type="PANTHER" id="PTHR11091:SF0">
    <property type="entry name" value="MALATE DEHYDROGENASE"/>
    <property type="match status" value="1"/>
</dbReference>
<dbReference type="Pfam" id="PF02615">
    <property type="entry name" value="Ldh_2"/>
    <property type="match status" value="1"/>
</dbReference>
<dbReference type="InterPro" id="IPR003767">
    <property type="entry name" value="Malate/L-lactate_DH-like"/>
</dbReference>
<dbReference type="EMBL" id="CP093846">
    <property type="protein sequence ID" value="UNS99840.1"/>
    <property type="molecule type" value="Genomic_DNA"/>
</dbReference>
<evidence type="ECO:0000256" key="1">
    <source>
        <dbReference type="ARBA" id="ARBA00006056"/>
    </source>
</evidence>
<dbReference type="SUPFAM" id="SSF89733">
    <property type="entry name" value="L-sulfolactate dehydrogenase-like"/>
    <property type="match status" value="1"/>
</dbReference>
<organism evidence="4 5">
    <name type="scientific">Streptomyces tubbatahanensis</name>
    <dbReference type="NCBI Taxonomy" id="2923272"/>
    <lineage>
        <taxon>Bacteria</taxon>
        <taxon>Bacillati</taxon>
        <taxon>Actinomycetota</taxon>
        <taxon>Actinomycetes</taxon>
        <taxon>Kitasatosporales</taxon>
        <taxon>Streptomycetaceae</taxon>
        <taxon>Streptomyces</taxon>
    </lineage>
</organism>
<dbReference type="Gene3D" id="3.30.1370.60">
    <property type="entry name" value="Hypothetical oxidoreductase yiak, domain 2"/>
    <property type="match status" value="1"/>
</dbReference>
<dbReference type="PANTHER" id="PTHR11091">
    <property type="entry name" value="OXIDOREDUCTASE-RELATED"/>
    <property type="match status" value="1"/>
</dbReference>
<evidence type="ECO:0000313" key="5">
    <source>
        <dbReference type="Proteomes" id="UP001202244"/>
    </source>
</evidence>
<dbReference type="Proteomes" id="UP001202244">
    <property type="component" value="Chromosome"/>
</dbReference>
<keyword evidence="2" id="KW-0560">Oxidoreductase</keyword>
<gene>
    <name evidence="4" type="ORF">MMF93_27860</name>
</gene>
<name>A0ABY3XZ61_9ACTN</name>